<evidence type="ECO:0000256" key="9">
    <source>
        <dbReference type="ARBA" id="ARBA00033102"/>
    </source>
</evidence>
<proteinExistence type="inferred from homology"/>
<dbReference type="InterPro" id="IPR022412">
    <property type="entry name" value="Quinolinate_PRibosylTrfase_N"/>
</dbReference>
<dbReference type="Proteomes" id="UP000518288">
    <property type="component" value="Unassembled WGS sequence"/>
</dbReference>
<dbReference type="InterPro" id="IPR002638">
    <property type="entry name" value="Quinolinate_PRibosylTrfase_C"/>
</dbReference>
<comment type="catalytic activity">
    <reaction evidence="10">
        <text>nicotinate beta-D-ribonucleotide + CO2 + diphosphate = quinolinate + 5-phospho-alpha-D-ribose 1-diphosphate + 2 H(+)</text>
        <dbReference type="Rhea" id="RHEA:12733"/>
        <dbReference type="ChEBI" id="CHEBI:15378"/>
        <dbReference type="ChEBI" id="CHEBI:16526"/>
        <dbReference type="ChEBI" id="CHEBI:29959"/>
        <dbReference type="ChEBI" id="CHEBI:33019"/>
        <dbReference type="ChEBI" id="CHEBI:57502"/>
        <dbReference type="ChEBI" id="CHEBI:58017"/>
        <dbReference type="EC" id="2.4.2.19"/>
    </reaction>
</comment>
<dbReference type="CDD" id="cd01572">
    <property type="entry name" value="QPRTase"/>
    <property type="match status" value="1"/>
</dbReference>
<dbReference type="SUPFAM" id="SSF51690">
    <property type="entry name" value="Nicotinate/Quinolinate PRTase C-terminal domain-like"/>
    <property type="match status" value="1"/>
</dbReference>
<dbReference type="EMBL" id="JACCFH010000001">
    <property type="protein sequence ID" value="NYG34816.1"/>
    <property type="molecule type" value="Genomic_DNA"/>
</dbReference>
<dbReference type="Gene3D" id="3.20.20.70">
    <property type="entry name" value="Aldolase class I"/>
    <property type="match status" value="1"/>
</dbReference>
<dbReference type="PANTHER" id="PTHR32179:SF3">
    <property type="entry name" value="NICOTINATE-NUCLEOTIDE PYROPHOSPHORYLASE [CARBOXYLATING]"/>
    <property type="match status" value="1"/>
</dbReference>
<evidence type="ECO:0000256" key="6">
    <source>
        <dbReference type="ARBA" id="ARBA00022642"/>
    </source>
</evidence>
<dbReference type="InterPro" id="IPR036068">
    <property type="entry name" value="Nicotinate_pribotase-like_C"/>
</dbReference>
<dbReference type="UniPathway" id="UPA00253">
    <property type="reaction ID" value="UER00331"/>
</dbReference>
<dbReference type="PANTHER" id="PTHR32179">
    <property type="entry name" value="NICOTINATE-NUCLEOTIDE PYROPHOSPHORYLASE [CARBOXYLATING]"/>
    <property type="match status" value="1"/>
</dbReference>
<dbReference type="AlphaFoldDB" id="A0A7Y9R255"/>
<feature type="domain" description="Quinolinate phosphoribosyl transferase C-terminal" evidence="13">
    <location>
        <begin position="118"/>
        <end position="287"/>
    </location>
</feature>
<dbReference type="GO" id="GO:0005737">
    <property type="term" value="C:cytoplasm"/>
    <property type="evidence" value="ECO:0007669"/>
    <property type="project" value="TreeGrafter"/>
</dbReference>
<dbReference type="InterPro" id="IPR027277">
    <property type="entry name" value="NadC/ModD"/>
</dbReference>
<reference evidence="15 16" key="1">
    <citation type="submission" date="2020-07" db="EMBL/GenBank/DDBJ databases">
        <title>Genomic Encyclopedia of Archaeal and Bacterial Type Strains, Phase II (KMG-II): from individual species to whole genera.</title>
        <authorList>
            <person name="Goeker M."/>
        </authorList>
    </citation>
    <scope>NUCLEOTIDE SEQUENCE [LARGE SCALE GENOMIC DNA]</scope>
    <source>
        <strain evidence="15 16">DSM 21226</strain>
    </source>
</reference>
<dbReference type="Pfam" id="PF02749">
    <property type="entry name" value="QRPTase_N"/>
    <property type="match status" value="1"/>
</dbReference>
<evidence type="ECO:0000256" key="7">
    <source>
        <dbReference type="ARBA" id="ARBA00022676"/>
    </source>
</evidence>
<organism evidence="15 16">
    <name type="scientific">Sphaerotilus montanus</name>
    <dbReference type="NCBI Taxonomy" id="522889"/>
    <lineage>
        <taxon>Bacteria</taxon>
        <taxon>Pseudomonadati</taxon>
        <taxon>Pseudomonadota</taxon>
        <taxon>Betaproteobacteria</taxon>
        <taxon>Burkholderiales</taxon>
        <taxon>Sphaerotilaceae</taxon>
        <taxon>Sphaerotilus</taxon>
    </lineage>
</organism>
<keyword evidence="7 12" id="KW-0328">Glycosyltransferase</keyword>
<dbReference type="Pfam" id="PF01729">
    <property type="entry name" value="QRPTase_C"/>
    <property type="match status" value="1"/>
</dbReference>
<dbReference type="InterPro" id="IPR004393">
    <property type="entry name" value="NadC"/>
</dbReference>
<name>A0A7Y9R255_9BURK</name>
<sequence length="290" mass="31278">MSTLTFDDNETLEAARARNVRDALYEDIGRCDWTAMLVPGERQVHARVMAKEHGVLCGRDWFDACVRACDPAAQIEWFLSEGDTFTATTEVCRIRSNARALLSAERSSLNFLQMLSGVATVTRSYVDAIAGLSPNPRGCLVLDTRKTLPGLRQAQKYAVRVGGGANQRLALWHGILIKENHITSAGSVAGALRAAQALHSGVTIQIEVENLAELEEALQAGATSVLIDDFSFDDMRAAVALNAGRALLEVSGGVDMTTIREIAATGVDRISIGRLTKDVHAIDLSMRVLG</sequence>
<comment type="similarity">
    <text evidence="3 12">Belongs to the NadC/ModD family.</text>
</comment>
<comment type="function">
    <text evidence="1">Involved in the catabolism of quinolinic acid (QA).</text>
</comment>
<dbReference type="FunFam" id="3.20.20.70:FF:000030">
    <property type="entry name" value="Nicotinate-nucleotide pyrophosphorylase, carboxylating"/>
    <property type="match status" value="1"/>
</dbReference>
<dbReference type="SUPFAM" id="SSF54675">
    <property type="entry name" value="Nicotinate/Quinolinate PRTase N-terminal domain-like"/>
    <property type="match status" value="1"/>
</dbReference>
<comment type="caution">
    <text evidence="15">The sequence shown here is derived from an EMBL/GenBank/DDBJ whole genome shotgun (WGS) entry which is preliminary data.</text>
</comment>
<evidence type="ECO:0000313" key="15">
    <source>
        <dbReference type="EMBL" id="NYG34816.1"/>
    </source>
</evidence>
<evidence type="ECO:0000256" key="5">
    <source>
        <dbReference type="ARBA" id="ARBA00011944"/>
    </source>
</evidence>
<dbReference type="GO" id="GO:0034213">
    <property type="term" value="P:quinolinate catabolic process"/>
    <property type="evidence" value="ECO:0007669"/>
    <property type="project" value="TreeGrafter"/>
</dbReference>
<evidence type="ECO:0000256" key="2">
    <source>
        <dbReference type="ARBA" id="ARBA00004893"/>
    </source>
</evidence>
<evidence type="ECO:0000256" key="11">
    <source>
        <dbReference type="ARBA" id="ARBA00069173"/>
    </source>
</evidence>
<dbReference type="EC" id="2.4.2.19" evidence="5"/>
<dbReference type="InterPro" id="IPR013785">
    <property type="entry name" value="Aldolase_TIM"/>
</dbReference>
<evidence type="ECO:0000259" key="14">
    <source>
        <dbReference type="Pfam" id="PF02749"/>
    </source>
</evidence>
<feature type="domain" description="Quinolinate phosphoribosyl transferase N-terminal" evidence="14">
    <location>
        <begin position="35"/>
        <end position="116"/>
    </location>
</feature>
<comment type="pathway">
    <text evidence="2">Cofactor biosynthesis; NAD(+) biosynthesis; nicotinate D-ribonucleotide from quinolinate: step 1/1.</text>
</comment>
<dbReference type="PIRSF" id="PIRSF006250">
    <property type="entry name" value="NadC_ModD"/>
    <property type="match status" value="1"/>
</dbReference>
<evidence type="ECO:0000256" key="8">
    <source>
        <dbReference type="ARBA" id="ARBA00022679"/>
    </source>
</evidence>
<evidence type="ECO:0000256" key="12">
    <source>
        <dbReference type="PIRNR" id="PIRNR006250"/>
    </source>
</evidence>
<comment type="subunit">
    <text evidence="4">Hexamer formed by 3 homodimers.</text>
</comment>
<evidence type="ECO:0000256" key="4">
    <source>
        <dbReference type="ARBA" id="ARBA00011218"/>
    </source>
</evidence>
<evidence type="ECO:0000313" key="16">
    <source>
        <dbReference type="Proteomes" id="UP000518288"/>
    </source>
</evidence>
<evidence type="ECO:0000256" key="10">
    <source>
        <dbReference type="ARBA" id="ARBA00047445"/>
    </source>
</evidence>
<accession>A0A7Y9R255</accession>
<evidence type="ECO:0000259" key="13">
    <source>
        <dbReference type="Pfam" id="PF01729"/>
    </source>
</evidence>
<evidence type="ECO:0000256" key="3">
    <source>
        <dbReference type="ARBA" id="ARBA00009400"/>
    </source>
</evidence>
<dbReference type="GO" id="GO:0009435">
    <property type="term" value="P:NAD+ biosynthetic process"/>
    <property type="evidence" value="ECO:0007669"/>
    <property type="project" value="UniProtKB-UniPathway"/>
</dbReference>
<evidence type="ECO:0000256" key="1">
    <source>
        <dbReference type="ARBA" id="ARBA00003237"/>
    </source>
</evidence>
<protein>
    <recommendedName>
        <fullName evidence="11">Probable nicotinate-nucleotide pyrophosphorylase [carboxylating]</fullName>
        <ecNumber evidence="5">2.4.2.19</ecNumber>
    </recommendedName>
    <alternativeName>
        <fullName evidence="9">Quinolinate phosphoribosyltransferase [decarboxylating]</fullName>
    </alternativeName>
</protein>
<dbReference type="GO" id="GO:0004514">
    <property type="term" value="F:nicotinate-nucleotide diphosphorylase (carboxylating) activity"/>
    <property type="evidence" value="ECO:0007669"/>
    <property type="project" value="UniProtKB-EC"/>
</dbReference>
<keyword evidence="16" id="KW-1185">Reference proteome</keyword>
<dbReference type="Gene3D" id="3.90.1170.20">
    <property type="entry name" value="Quinolinate phosphoribosyl transferase, N-terminal domain"/>
    <property type="match status" value="1"/>
</dbReference>
<dbReference type="FunFam" id="3.90.1170.20:FF:000001">
    <property type="entry name" value="Nicotinate-nucleotide diphosphorylase (Carboxylating)"/>
    <property type="match status" value="1"/>
</dbReference>
<dbReference type="RefSeq" id="WP_179635411.1">
    <property type="nucleotide sequence ID" value="NZ_JACCFH010000001.1"/>
</dbReference>
<keyword evidence="6" id="KW-0662">Pyridine nucleotide biosynthesis</keyword>
<gene>
    <name evidence="15" type="ORF">BDD16_003802</name>
</gene>
<dbReference type="InterPro" id="IPR037128">
    <property type="entry name" value="Quinolinate_PRibosylTase_N_sf"/>
</dbReference>
<dbReference type="NCBIfam" id="TIGR00078">
    <property type="entry name" value="nadC"/>
    <property type="match status" value="1"/>
</dbReference>
<keyword evidence="8 12" id="KW-0808">Transferase</keyword>